<dbReference type="PANTHER" id="PTHR33116">
    <property type="entry name" value="REVERSE TRANSCRIPTASE ZINC-BINDING DOMAIN-CONTAINING PROTEIN-RELATED-RELATED"/>
    <property type="match status" value="1"/>
</dbReference>
<keyword evidence="3" id="KW-1185">Reference proteome</keyword>
<gene>
    <name evidence="2" type="ORF">CJ030_MR2G012470</name>
</gene>
<dbReference type="Proteomes" id="UP000516437">
    <property type="component" value="Chromosome 2"/>
</dbReference>
<evidence type="ECO:0000259" key="1">
    <source>
        <dbReference type="PROSITE" id="PS50878"/>
    </source>
</evidence>
<evidence type="ECO:0000313" key="3">
    <source>
        <dbReference type="Proteomes" id="UP000516437"/>
    </source>
</evidence>
<organism evidence="2 3">
    <name type="scientific">Morella rubra</name>
    <name type="common">Chinese bayberry</name>
    <dbReference type="NCBI Taxonomy" id="262757"/>
    <lineage>
        <taxon>Eukaryota</taxon>
        <taxon>Viridiplantae</taxon>
        <taxon>Streptophyta</taxon>
        <taxon>Embryophyta</taxon>
        <taxon>Tracheophyta</taxon>
        <taxon>Spermatophyta</taxon>
        <taxon>Magnoliopsida</taxon>
        <taxon>eudicotyledons</taxon>
        <taxon>Gunneridae</taxon>
        <taxon>Pentapetalae</taxon>
        <taxon>rosids</taxon>
        <taxon>fabids</taxon>
        <taxon>Fagales</taxon>
        <taxon>Myricaceae</taxon>
        <taxon>Morella</taxon>
    </lineage>
</organism>
<dbReference type="InterPro" id="IPR000477">
    <property type="entry name" value="RT_dom"/>
</dbReference>
<dbReference type="AlphaFoldDB" id="A0A6A1WF42"/>
<dbReference type="EMBL" id="RXIC02000020">
    <property type="protein sequence ID" value="KAB1223473.1"/>
    <property type="molecule type" value="Genomic_DNA"/>
</dbReference>
<dbReference type="OrthoDB" id="1750106at2759"/>
<dbReference type="Pfam" id="PF13966">
    <property type="entry name" value="zf-RVT"/>
    <property type="match status" value="1"/>
</dbReference>
<dbReference type="PROSITE" id="PS50878">
    <property type="entry name" value="RT_POL"/>
    <property type="match status" value="1"/>
</dbReference>
<sequence>MASVIYQCISTVFFRPNCGLRQGDPLSPPLFVLVTVVLSRMINRAELHGLLKGIKIARHAPPIINVLLPDDIMLFCRANPGEVRQLQKCIIMFAQWSGQVVNPHKSFLHFSNNLNADRRAQISHILRLQPATETGEYLGAPLYIPRSKNIACREVQEKVAKRLAGWKARALSQAERTVLLQSVAQAIPSYLMSAFLFPKSVNRGLDIRTKNFWWGFDGETRRYHPKSWESICRPKDCGGLGLRRMEDLNRALVAQRGWELMANENSLWVKALAAKYCRGSTLLQARCIQGGSWFWQGLLKSRDIVEAGFCWSITSGREIINIWSSPWVTGLEGYIPKLKWGVTVDCHLNHVSDLINPVTNAWKETLIRDIFKAKSTEAILNISLQTTHTESMPRWVLSNKGSFFVKDAYLRDQHHRFVNTGDVSQQEWRLIWKLKVQHRLKLLFWKVVAKALPVGNNSSLAFKLCPLCNCAGETLKHLFLECSVSSGLWRIGPWPLDTEAFRDLPIHAWIKFLLNRTNLPGEVQERWPRMMIAVTLIVDTIWNTRNKIIHEGHLLEVRELLRSIQRRYQ</sequence>
<feature type="domain" description="Reverse transcriptase" evidence="1">
    <location>
        <begin position="1"/>
        <end position="142"/>
    </location>
</feature>
<accession>A0A6A1WF42</accession>
<name>A0A6A1WF42_9ROSI</name>
<reference evidence="2 3" key="1">
    <citation type="journal article" date="2019" name="Plant Biotechnol. J.">
        <title>The red bayberry genome and genetic basis of sex determination.</title>
        <authorList>
            <person name="Jia H.M."/>
            <person name="Jia H.J."/>
            <person name="Cai Q.L."/>
            <person name="Wang Y."/>
            <person name="Zhao H.B."/>
            <person name="Yang W.F."/>
            <person name="Wang G.Y."/>
            <person name="Li Y.H."/>
            <person name="Zhan D.L."/>
            <person name="Shen Y.T."/>
            <person name="Niu Q.F."/>
            <person name="Chang L."/>
            <person name="Qiu J."/>
            <person name="Zhao L."/>
            <person name="Xie H.B."/>
            <person name="Fu W.Y."/>
            <person name="Jin J."/>
            <person name="Li X.W."/>
            <person name="Jiao Y."/>
            <person name="Zhou C.C."/>
            <person name="Tu T."/>
            <person name="Chai C.Y."/>
            <person name="Gao J.L."/>
            <person name="Fan L.J."/>
            <person name="van de Weg E."/>
            <person name="Wang J.Y."/>
            <person name="Gao Z.S."/>
        </authorList>
    </citation>
    <scope>NUCLEOTIDE SEQUENCE [LARGE SCALE GENOMIC DNA]</scope>
    <source>
        <tissue evidence="2">Leaves</tissue>
    </source>
</reference>
<dbReference type="PANTHER" id="PTHR33116:SF86">
    <property type="entry name" value="REVERSE TRANSCRIPTASE DOMAIN-CONTAINING PROTEIN"/>
    <property type="match status" value="1"/>
</dbReference>
<comment type="caution">
    <text evidence="2">The sequence shown here is derived from an EMBL/GenBank/DDBJ whole genome shotgun (WGS) entry which is preliminary data.</text>
</comment>
<evidence type="ECO:0000313" key="2">
    <source>
        <dbReference type="EMBL" id="KAB1223473.1"/>
    </source>
</evidence>
<proteinExistence type="predicted"/>
<dbReference type="InterPro" id="IPR026960">
    <property type="entry name" value="RVT-Znf"/>
</dbReference>
<protein>
    <recommendedName>
        <fullName evidence="1">Reverse transcriptase domain-containing protein</fullName>
    </recommendedName>
</protein>